<sequence length="60" mass="7033">MEKKLDGHHIRIISNKIEVSSSVMVLHFNVKTRRDLISKVIYLEPRRTIISLTIARLHII</sequence>
<accession>A0A2P2MYG9</accession>
<reference evidence="1" key="1">
    <citation type="submission" date="2018-02" db="EMBL/GenBank/DDBJ databases">
        <title>Rhizophora mucronata_Transcriptome.</title>
        <authorList>
            <person name="Meera S.P."/>
            <person name="Sreeshan A."/>
            <person name="Augustine A."/>
        </authorList>
    </citation>
    <scope>NUCLEOTIDE SEQUENCE</scope>
    <source>
        <tissue evidence="1">Leaf</tissue>
    </source>
</reference>
<name>A0A2P2MYG9_RHIMU</name>
<organism evidence="1">
    <name type="scientific">Rhizophora mucronata</name>
    <name type="common">Asiatic mangrove</name>
    <dbReference type="NCBI Taxonomy" id="61149"/>
    <lineage>
        <taxon>Eukaryota</taxon>
        <taxon>Viridiplantae</taxon>
        <taxon>Streptophyta</taxon>
        <taxon>Embryophyta</taxon>
        <taxon>Tracheophyta</taxon>
        <taxon>Spermatophyta</taxon>
        <taxon>Magnoliopsida</taxon>
        <taxon>eudicotyledons</taxon>
        <taxon>Gunneridae</taxon>
        <taxon>Pentapetalae</taxon>
        <taxon>rosids</taxon>
        <taxon>fabids</taxon>
        <taxon>Malpighiales</taxon>
        <taxon>Rhizophoraceae</taxon>
        <taxon>Rhizophora</taxon>
    </lineage>
</organism>
<evidence type="ECO:0000313" key="1">
    <source>
        <dbReference type="EMBL" id="MBX35258.1"/>
    </source>
</evidence>
<proteinExistence type="predicted"/>
<dbReference type="EMBL" id="GGEC01054774">
    <property type="protein sequence ID" value="MBX35258.1"/>
    <property type="molecule type" value="Transcribed_RNA"/>
</dbReference>
<protein>
    <submittedName>
        <fullName evidence="1">Uncharacterized protein</fullName>
    </submittedName>
</protein>
<dbReference type="AlphaFoldDB" id="A0A2P2MYG9"/>